<name>A0A0E9XW10_ANGAN</name>
<reference evidence="1" key="2">
    <citation type="journal article" date="2015" name="Fish Shellfish Immunol.">
        <title>Early steps in the European eel (Anguilla anguilla)-Vibrio vulnificus interaction in the gills: Role of the RtxA13 toxin.</title>
        <authorList>
            <person name="Callol A."/>
            <person name="Pajuelo D."/>
            <person name="Ebbesson L."/>
            <person name="Teles M."/>
            <person name="MacKenzie S."/>
            <person name="Amaro C."/>
        </authorList>
    </citation>
    <scope>NUCLEOTIDE SEQUENCE</scope>
</reference>
<reference evidence="1" key="1">
    <citation type="submission" date="2014-11" db="EMBL/GenBank/DDBJ databases">
        <authorList>
            <person name="Amaro Gonzalez C."/>
        </authorList>
    </citation>
    <scope>NUCLEOTIDE SEQUENCE</scope>
</reference>
<accession>A0A0E9XW10</accession>
<dbReference type="EMBL" id="GBXM01001971">
    <property type="protein sequence ID" value="JAI06607.1"/>
    <property type="molecule type" value="Transcribed_RNA"/>
</dbReference>
<proteinExistence type="predicted"/>
<protein>
    <submittedName>
        <fullName evidence="1">Uncharacterized protein</fullName>
    </submittedName>
</protein>
<sequence>MTLAMRRSASCITGWLLDLP</sequence>
<dbReference type="AlphaFoldDB" id="A0A0E9XW10"/>
<evidence type="ECO:0000313" key="1">
    <source>
        <dbReference type="EMBL" id="JAI06607.1"/>
    </source>
</evidence>
<organism evidence="1">
    <name type="scientific">Anguilla anguilla</name>
    <name type="common">European freshwater eel</name>
    <name type="synonym">Muraena anguilla</name>
    <dbReference type="NCBI Taxonomy" id="7936"/>
    <lineage>
        <taxon>Eukaryota</taxon>
        <taxon>Metazoa</taxon>
        <taxon>Chordata</taxon>
        <taxon>Craniata</taxon>
        <taxon>Vertebrata</taxon>
        <taxon>Euteleostomi</taxon>
        <taxon>Actinopterygii</taxon>
        <taxon>Neopterygii</taxon>
        <taxon>Teleostei</taxon>
        <taxon>Anguilliformes</taxon>
        <taxon>Anguillidae</taxon>
        <taxon>Anguilla</taxon>
    </lineage>
</organism>